<organism evidence="1 2">
    <name type="scientific">Aspergillus pseudocaelatus</name>
    <dbReference type="NCBI Taxonomy" id="1825620"/>
    <lineage>
        <taxon>Eukaryota</taxon>
        <taxon>Fungi</taxon>
        <taxon>Dikarya</taxon>
        <taxon>Ascomycota</taxon>
        <taxon>Pezizomycotina</taxon>
        <taxon>Eurotiomycetes</taxon>
        <taxon>Eurotiomycetidae</taxon>
        <taxon>Eurotiales</taxon>
        <taxon>Aspergillaceae</taxon>
        <taxon>Aspergillus</taxon>
        <taxon>Aspergillus subgen. Circumdati</taxon>
    </lineage>
</organism>
<sequence>MIGGLARGPCRLSAVSIPDPWPRDLLPTPNHGWVAVFQGSPAAKRLRFHHVIIPLSGRTFIRPGFHSISPDRKGNSSYFLAGQVNTVVF</sequence>
<evidence type="ECO:0000313" key="1">
    <source>
        <dbReference type="EMBL" id="KAE8419559.1"/>
    </source>
</evidence>
<proteinExistence type="predicted"/>
<accession>A0ABQ6WR05</accession>
<dbReference type="EMBL" id="ML735716">
    <property type="protein sequence ID" value="KAE8419559.1"/>
    <property type="molecule type" value="Genomic_DNA"/>
</dbReference>
<gene>
    <name evidence="1" type="ORF">BDV36DRAFT_251228</name>
</gene>
<dbReference type="Proteomes" id="UP000325395">
    <property type="component" value="Unassembled WGS sequence"/>
</dbReference>
<reference evidence="1 2" key="1">
    <citation type="submission" date="2019-04" db="EMBL/GenBank/DDBJ databases">
        <authorList>
            <consortium name="DOE Joint Genome Institute"/>
            <person name="Mondo S."/>
            <person name="Kjaerbolling I."/>
            <person name="Vesth T."/>
            <person name="Frisvad J.C."/>
            <person name="Nybo J.L."/>
            <person name="Theobald S."/>
            <person name="Kildgaard S."/>
            <person name="Isbrandt T."/>
            <person name="Kuo A."/>
            <person name="Sato A."/>
            <person name="Lyhne E.K."/>
            <person name="Kogle M.E."/>
            <person name="Wiebenga A."/>
            <person name="Kun R.S."/>
            <person name="Lubbers R.J."/>
            <person name="Makela M.R."/>
            <person name="Barry K."/>
            <person name="Chovatia M."/>
            <person name="Clum A."/>
            <person name="Daum C."/>
            <person name="Haridas S."/>
            <person name="He G."/>
            <person name="LaButti K."/>
            <person name="Lipzen A."/>
            <person name="Riley R."/>
            <person name="Salamov A."/>
            <person name="Simmons B.A."/>
            <person name="Magnuson J.K."/>
            <person name="Henrissat B."/>
            <person name="Mortensen U.H."/>
            <person name="Larsen T.O."/>
            <person name="Devries R.P."/>
            <person name="Grigoriev I.V."/>
            <person name="Machida M."/>
            <person name="Baker S.E."/>
            <person name="Andersen M.R."/>
            <person name="Cantor M.N."/>
            <person name="Hua S.X."/>
        </authorList>
    </citation>
    <scope>NUCLEOTIDE SEQUENCE [LARGE SCALE GENOMIC DNA]</scope>
    <source>
        <strain evidence="1 2">CBS 117616</strain>
    </source>
</reference>
<keyword evidence="2" id="KW-1185">Reference proteome</keyword>
<protein>
    <submittedName>
        <fullName evidence="1">Uncharacterized protein</fullName>
    </submittedName>
</protein>
<evidence type="ECO:0000313" key="2">
    <source>
        <dbReference type="Proteomes" id="UP000325395"/>
    </source>
</evidence>
<name>A0ABQ6WR05_9EURO</name>